<evidence type="ECO:0000256" key="2">
    <source>
        <dbReference type="ARBA" id="ARBA00022989"/>
    </source>
</evidence>
<keyword evidence="1 3" id="KW-0812">Transmembrane</keyword>
<dbReference type="EMBL" id="JBGMEF010000043">
    <property type="protein sequence ID" value="MFO3667985.1"/>
    <property type="molecule type" value="Genomic_DNA"/>
</dbReference>
<feature type="transmembrane region" description="Helical" evidence="3">
    <location>
        <begin position="110"/>
        <end position="131"/>
    </location>
</feature>
<dbReference type="Gene3D" id="1.10.1760.20">
    <property type="match status" value="1"/>
</dbReference>
<feature type="transmembrane region" description="Helical" evidence="3">
    <location>
        <begin position="12"/>
        <end position="32"/>
    </location>
</feature>
<keyword evidence="2 3" id="KW-1133">Transmembrane helix</keyword>
<organism evidence="4 5">
    <name type="scientific">Anaerococcus kampingae</name>
    <dbReference type="NCBI Taxonomy" id="3115614"/>
    <lineage>
        <taxon>Bacteria</taxon>
        <taxon>Bacillati</taxon>
        <taxon>Bacillota</taxon>
        <taxon>Tissierellia</taxon>
        <taxon>Tissierellales</taxon>
        <taxon>Peptoniphilaceae</taxon>
        <taxon>Anaerococcus</taxon>
    </lineage>
</organism>
<dbReference type="PANTHER" id="PTHR37815">
    <property type="entry name" value="UPF0397 PROTEIN BC_2624-RELATED"/>
    <property type="match status" value="1"/>
</dbReference>
<dbReference type="Proteomes" id="UP001637994">
    <property type="component" value="Unassembled WGS sequence"/>
</dbReference>
<feature type="transmembrane region" description="Helical" evidence="3">
    <location>
        <begin position="44"/>
        <end position="69"/>
    </location>
</feature>
<feature type="transmembrane region" description="Helical" evidence="3">
    <location>
        <begin position="75"/>
        <end position="98"/>
    </location>
</feature>
<sequence length="181" mass="19658">MKKLTTQKLVYMGLFTALVYIFSRFFQIPIVTPLGQTRFHLGNVFCLLAGLLLGPVNGGLAAGVGSALFDLFDPVYFTSAPATFITKFAMAFVAGMIYKNRKELVDKPKIVIGSILGQITYVVLYLGKTFIKNKFILGLTLEATMAEVIQKAGVSLTNAVISIIIASILAIPLLKAVKFDD</sequence>
<feature type="transmembrane region" description="Helical" evidence="3">
    <location>
        <begin position="151"/>
        <end position="174"/>
    </location>
</feature>
<reference evidence="4 5" key="1">
    <citation type="journal article" date="2025" name="Anaerobe">
        <title>Description of Anaerococcus kampingiae sp. nov., Anaerococcus groningensis sp. nov., Anaerococcus martiniensis sp. nov., and Anaerococcus cruorum sp. nov., isolated from human clinical specimens.</title>
        <authorList>
            <person name="Boiten K.E."/>
            <person name="Meijer J."/>
            <person name="van Wezel E.M."/>
            <person name="Veloo A.C.M."/>
        </authorList>
    </citation>
    <scope>NUCLEOTIDE SEQUENCE [LARGE SCALE GENOMIC DNA]</scope>
    <source>
        <strain evidence="4 5">ENR0874</strain>
    </source>
</reference>
<dbReference type="RefSeq" id="WP_410036008.1">
    <property type="nucleotide sequence ID" value="NZ_JBGMEF010000043.1"/>
</dbReference>
<keyword evidence="3" id="KW-0472">Membrane</keyword>
<protein>
    <submittedName>
        <fullName evidence="4">ECF transporter S component</fullName>
    </submittedName>
</protein>
<evidence type="ECO:0000313" key="4">
    <source>
        <dbReference type="EMBL" id="MFO3667985.1"/>
    </source>
</evidence>
<proteinExistence type="predicted"/>
<evidence type="ECO:0000256" key="3">
    <source>
        <dbReference type="SAM" id="Phobius"/>
    </source>
</evidence>
<dbReference type="InterPro" id="IPR009825">
    <property type="entry name" value="ECF_substrate-spec-like"/>
</dbReference>
<dbReference type="PANTHER" id="PTHR37815:SF3">
    <property type="entry name" value="UPF0397 PROTEIN SPR0429"/>
    <property type="match status" value="1"/>
</dbReference>
<evidence type="ECO:0000256" key="1">
    <source>
        <dbReference type="ARBA" id="ARBA00022692"/>
    </source>
</evidence>
<evidence type="ECO:0000313" key="5">
    <source>
        <dbReference type="Proteomes" id="UP001637994"/>
    </source>
</evidence>
<accession>A0ABW9MF48</accession>
<dbReference type="Pfam" id="PF07155">
    <property type="entry name" value="ECF-ribofla_trS"/>
    <property type="match status" value="1"/>
</dbReference>
<keyword evidence="5" id="KW-1185">Reference proteome</keyword>
<comment type="caution">
    <text evidence="4">The sequence shown here is derived from an EMBL/GenBank/DDBJ whole genome shotgun (WGS) entry which is preliminary data.</text>
</comment>
<gene>
    <name evidence="4" type="ORF">ACCQ42_09400</name>
</gene>
<name>A0ABW9MF48_9FIRM</name>